<dbReference type="InterPro" id="IPR000847">
    <property type="entry name" value="LysR_HTH_N"/>
</dbReference>
<dbReference type="SUPFAM" id="SSF46785">
    <property type="entry name" value="Winged helix' DNA-binding domain"/>
    <property type="match status" value="1"/>
</dbReference>
<dbReference type="PANTHER" id="PTHR30419">
    <property type="entry name" value="HTH-TYPE TRANSCRIPTIONAL REGULATOR YBHD"/>
    <property type="match status" value="1"/>
</dbReference>
<comment type="similarity">
    <text evidence="1">Belongs to the LysR transcriptional regulatory family.</text>
</comment>
<organism evidence="6 7">
    <name type="scientific">Pigmentiphaga litoralis</name>
    <dbReference type="NCBI Taxonomy" id="516702"/>
    <lineage>
        <taxon>Bacteria</taxon>
        <taxon>Pseudomonadati</taxon>
        <taxon>Pseudomonadota</taxon>
        <taxon>Betaproteobacteria</taxon>
        <taxon>Burkholderiales</taxon>
        <taxon>Alcaligenaceae</taxon>
        <taxon>Pigmentiphaga</taxon>
    </lineage>
</organism>
<evidence type="ECO:0000259" key="5">
    <source>
        <dbReference type="PROSITE" id="PS50931"/>
    </source>
</evidence>
<evidence type="ECO:0000313" key="6">
    <source>
        <dbReference type="EMBL" id="NYE83210.1"/>
    </source>
</evidence>
<evidence type="ECO:0000256" key="3">
    <source>
        <dbReference type="ARBA" id="ARBA00023125"/>
    </source>
</evidence>
<dbReference type="Proteomes" id="UP000542125">
    <property type="component" value="Unassembled WGS sequence"/>
</dbReference>
<dbReference type="GO" id="GO:0003700">
    <property type="term" value="F:DNA-binding transcription factor activity"/>
    <property type="evidence" value="ECO:0007669"/>
    <property type="project" value="InterPro"/>
</dbReference>
<accession>A0A7Y9IUB3</accession>
<dbReference type="EMBL" id="JACBYR010000001">
    <property type="protein sequence ID" value="NYE83210.1"/>
    <property type="molecule type" value="Genomic_DNA"/>
</dbReference>
<dbReference type="PROSITE" id="PS50931">
    <property type="entry name" value="HTH_LYSR"/>
    <property type="match status" value="1"/>
</dbReference>
<gene>
    <name evidence="6" type="ORF">FHW18_002481</name>
</gene>
<dbReference type="InterPro" id="IPR036390">
    <property type="entry name" value="WH_DNA-bd_sf"/>
</dbReference>
<dbReference type="Pfam" id="PF03466">
    <property type="entry name" value="LysR_substrate"/>
    <property type="match status" value="1"/>
</dbReference>
<protein>
    <submittedName>
        <fullName evidence="6">DNA-binding transcriptional LysR family regulator</fullName>
    </submittedName>
</protein>
<dbReference type="RefSeq" id="WP_179586683.1">
    <property type="nucleotide sequence ID" value="NZ_JACBYR010000001.1"/>
</dbReference>
<keyword evidence="3 6" id="KW-0238">DNA-binding</keyword>
<keyword evidence="2" id="KW-0805">Transcription regulation</keyword>
<evidence type="ECO:0000256" key="1">
    <source>
        <dbReference type="ARBA" id="ARBA00009437"/>
    </source>
</evidence>
<dbReference type="SUPFAM" id="SSF53850">
    <property type="entry name" value="Periplasmic binding protein-like II"/>
    <property type="match status" value="1"/>
</dbReference>
<sequence>MTASNDDNTSLPLVTSAALPSALSRLRIRHLQALDILQRVGSLRQVAIELGITQPSALSLIDDLEFAFGTPLVVRDHSGTRLTPAARAVLARTRVALQEVAMGRQIALQHGGATARLRLGASPYLIGVAVPAMLARVREHLPDVRIDIQEGALDVLVTRLAQGELDAVLGNVERATLASSGLSLDQTLLGSEPLYVVAGPGHPLHGQATASLRDALAGPWALPHAASHIRNLFDSAVFDAGAPPVVPQVECRGLLNLLAIAQASSMLTIAPATEIAKPMWSRDLTRLDCGMTLRVPPYVLLSRHYAPPIPEVEVLKACAQAVAAALFGAMEG</sequence>
<dbReference type="Gene3D" id="3.40.190.290">
    <property type="match status" value="1"/>
</dbReference>
<dbReference type="Pfam" id="PF00126">
    <property type="entry name" value="HTH_1"/>
    <property type="match status" value="1"/>
</dbReference>
<reference evidence="6 7" key="1">
    <citation type="submission" date="2020-07" db="EMBL/GenBank/DDBJ databases">
        <title>Genomic Encyclopedia of Type Strains, Phase IV (KMG-V): Genome sequencing to study the core and pangenomes of soil and plant-associated prokaryotes.</title>
        <authorList>
            <person name="Whitman W."/>
        </authorList>
    </citation>
    <scope>NUCLEOTIDE SEQUENCE [LARGE SCALE GENOMIC DNA]</scope>
    <source>
        <strain evidence="6 7">SAS40</strain>
    </source>
</reference>
<evidence type="ECO:0000313" key="7">
    <source>
        <dbReference type="Proteomes" id="UP000542125"/>
    </source>
</evidence>
<dbReference type="InterPro" id="IPR050950">
    <property type="entry name" value="HTH-type_LysR_regulators"/>
</dbReference>
<keyword evidence="7" id="KW-1185">Reference proteome</keyword>
<feature type="domain" description="HTH lysR-type" evidence="5">
    <location>
        <begin position="26"/>
        <end position="83"/>
    </location>
</feature>
<dbReference type="GO" id="GO:0005829">
    <property type="term" value="C:cytosol"/>
    <property type="evidence" value="ECO:0007669"/>
    <property type="project" value="TreeGrafter"/>
</dbReference>
<dbReference type="GO" id="GO:0003677">
    <property type="term" value="F:DNA binding"/>
    <property type="evidence" value="ECO:0007669"/>
    <property type="project" value="UniProtKB-KW"/>
</dbReference>
<keyword evidence="4" id="KW-0804">Transcription</keyword>
<name>A0A7Y9IUB3_9BURK</name>
<dbReference type="AlphaFoldDB" id="A0A7Y9IUB3"/>
<dbReference type="InterPro" id="IPR005119">
    <property type="entry name" value="LysR_subst-bd"/>
</dbReference>
<comment type="caution">
    <text evidence="6">The sequence shown here is derived from an EMBL/GenBank/DDBJ whole genome shotgun (WGS) entry which is preliminary data.</text>
</comment>
<dbReference type="Gene3D" id="1.10.10.10">
    <property type="entry name" value="Winged helix-like DNA-binding domain superfamily/Winged helix DNA-binding domain"/>
    <property type="match status" value="1"/>
</dbReference>
<dbReference type="PANTHER" id="PTHR30419:SF30">
    <property type="entry name" value="LYSR FAMILY TRANSCRIPTIONAL REGULATOR"/>
    <property type="match status" value="1"/>
</dbReference>
<evidence type="ECO:0000256" key="4">
    <source>
        <dbReference type="ARBA" id="ARBA00023163"/>
    </source>
</evidence>
<evidence type="ECO:0000256" key="2">
    <source>
        <dbReference type="ARBA" id="ARBA00023015"/>
    </source>
</evidence>
<proteinExistence type="inferred from homology"/>
<dbReference type="InterPro" id="IPR036388">
    <property type="entry name" value="WH-like_DNA-bd_sf"/>
</dbReference>